<protein>
    <recommendedName>
        <fullName evidence="2">PhoD-like phosphatase metallophosphatase domain-containing protein</fullName>
    </recommendedName>
</protein>
<dbReference type="InterPro" id="IPR018946">
    <property type="entry name" value="PhoD-like_MPP"/>
</dbReference>
<evidence type="ECO:0000313" key="3">
    <source>
        <dbReference type="EMBL" id="BDS08559.1"/>
    </source>
</evidence>
<feature type="chain" id="PRO_5043669676" description="PhoD-like phosphatase metallophosphatase domain-containing protein" evidence="1">
    <location>
        <begin position="20"/>
        <end position="347"/>
    </location>
</feature>
<evidence type="ECO:0000256" key="1">
    <source>
        <dbReference type="SAM" id="SignalP"/>
    </source>
</evidence>
<name>A0AAT9FRC8_9BACT</name>
<organism evidence="3">
    <name type="scientific">Oceaniferula spumae</name>
    <dbReference type="NCBI Taxonomy" id="2979115"/>
    <lineage>
        <taxon>Bacteria</taxon>
        <taxon>Pseudomonadati</taxon>
        <taxon>Verrucomicrobiota</taxon>
        <taxon>Verrucomicrobiia</taxon>
        <taxon>Verrucomicrobiales</taxon>
        <taxon>Verrucomicrobiaceae</taxon>
        <taxon>Oceaniferula</taxon>
    </lineage>
</organism>
<evidence type="ECO:0000259" key="2">
    <source>
        <dbReference type="Pfam" id="PF09423"/>
    </source>
</evidence>
<gene>
    <name evidence="3" type="ORF">NT6N_35990</name>
</gene>
<dbReference type="KEGG" id="osu:NT6N_35990"/>
<reference evidence="3" key="1">
    <citation type="submission" date="2024-07" db="EMBL/GenBank/DDBJ databases">
        <title>Complete genome sequence of Verrucomicrobiaceae bacterium NT6N.</title>
        <authorList>
            <person name="Huang C."/>
            <person name="Takami H."/>
            <person name="Hamasaki K."/>
        </authorList>
    </citation>
    <scope>NUCLEOTIDE SEQUENCE</scope>
    <source>
        <strain evidence="3">NT6N</strain>
    </source>
</reference>
<dbReference type="SUPFAM" id="SSF56300">
    <property type="entry name" value="Metallo-dependent phosphatases"/>
    <property type="match status" value="1"/>
</dbReference>
<feature type="domain" description="PhoD-like phosphatase metallophosphatase" evidence="2">
    <location>
        <begin position="33"/>
        <end position="265"/>
    </location>
</feature>
<feature type="signal peptide" evidence="1">
    <location>
        <begin position="1"/>
        <end position="19"/>
    </location>
</feature>
<dbReference type="InterPro" id="IPR029052">
    <property type="entry name" value="Metallo-depent_PP-like"/>
</dbReference>
<dbReference type="Gene3D" id="3.60.21.70">
    <property type="entry name" value="PhoD-like phosphatase"/>
    <property type="match status" value="1"/>
</dbReference>
<dbReference type="EMBL" id="AP026866">
    <property type="protein sequence ID" value="BDS08559.1"/>
    <property type="molecule type" value="Genomic_DNA"/>
</dbReference>
<dbReference type="Pfam" id="PF09423">
    <property type="entry name" value="PhoD"/>
    <property type="match status" value="1"/>
</dbReference>
<proteinExistence type="predicted"/>
<accession>A0AAT9FRC8</accession>
<dbReference type="PANTHER" id="PTHR33987:SF1">
    <property type="entry name" value="CALCINEURIN-LIKE METALLO-PHOSPHOESTERASE SUPERFAMILY PROTEIN"/>
    <property type="match status" value="1"/>
</dbReference>
<dbReference type="PANTHER" id="PTHR33987">
    <property type="entry name" value="CALCINEURIN-LIKE METALLO-PHOSPHOESTERASE SUPERFAMILY PROTEIN"/>
    <property type="match status" value="1"/>
</dbReference>
<dbReference type="AlphaFoldDB" id="A0AAT9FRC8"/>
<dbReference type="InterPro" id="IPR038607">
    <property type="entry name" value="PhoD-like_sf"/>
</dbReference>
<sequence length="347" mass="39551">MLRSTLSLALAFAAVTAHVQSEIHQDKTVTKIAFGSCNNPRQKAKPIFDAILKKRPDVFIMLGDNIYGDTKDMHVLKKKYAELEAVEDFRKLRQSTTLLATWDDHDFGQNDSGNTYPKRKESQQVFLDFFKEPADSPRRKRDGIYASYTFGKKGKTTQIILLDTRYFRDPLPRKKNSAGPADWYQPTKNTSKTLLGSVQWQWLEQQLQAPADVRIIASSIQVLAVEKGMENWGNVPHEQSRLFKLLKKYQANHTFAISGDVHFTELSKKDIGGYPFYDLTSSGLTHTHKAWAKLPNTMRVGQSHHEINAGLIEIDWNKQALTLSSFNGKGENLVHHTVPFRELTFKN</sequence>
<keyword evidence="1" id="KW-0732">Signal</keyword>
<dbReference type="CDD" id="cd07389">
    <property type="entry name" value="MPP_PhoD"/>
    <property type="match status" value="1"/>
</dbReference>